<feature type="signal peptide" evidence="1">
    <location>
        <begin position="1"/>
        <end position="22"/>
    </location>
</feature>
<dbReference type="InterPro" id="IPR058407">
    <property type="entry name" value="DUF8094"/>
</dbReference>
<dbReference type="RefSeq" id="WP_369343166.1">
    <property type="nucleotide sequence ID" value="NZ_CP129675.1"/>
</dbReference>
<feature type="domain" description="DUF8094" evidence="2">
    <location>
        <begin position="58"/>
        <end position="322"/>
    </location>
</feature>
<dbReference type="Pfam" id="PF26366">
    <property type="entry name" value="DUF8094"/>
    <property type="match status" value="1"/>
</dbReference>
<keyword evidence="1" id="KW-0732">Signal</keyword>
<accession>A0AB39UDN9</accession>
<dbReference type="PROSITE" id="PS51257">
    <property type="entry name" value="PROKAR_LIPOPROTEIN"/>
    <property type="match status" value="1"/>
</dbReference>
<reference evidence="3" key="1">
    <citation type="submission" date="2023-07" db="EMBL/GenBank/DDBJ databases">
        <title>Bifidobacterium aquikefiriaerophilum sp. nov. and Bifidobacterium eccum sp. nov., isolated from water kefir.</title>
        <authorList>
            <person name="Breselge S."/>
            <person name="Bellassi P."/>
            <person name="Barcenilla C."/>
            <person name="Alvarez-Ordonez A."/>
            <person name="Morelli L."/>
            <person name="Cotter P.D."/>
        </authorList>
    </citation>
    <scope>NUCLEOTIDE SEQUENCE</scope>
    <source>
        <strain evidence="3">WK048_4_13</strain>
    </source>
</reference>
<feature type="chain" id="PRO_5044249392" description="DUF8094 domain-containing protein" evidence="1">
    <location>
        <begin position="23"/>
        <end position="334"/>
    </location>
</feature>
<evidence type="ECO:0000256" key="1">
    <source>
        <dbReference type="SAM" id="SignalP"/>
    </source>
</evidence>
<name>A0AB39UDN9_9BIFI</name>
<dbReference type="AlphaFoldDB" id="A0AB39UDN9"/>
<protein>
    <recommendedName>
        <fullName evidence="2">DUF8094 domain-containing protein</fullName>
    </recommendedName>
</protein>
<gene>
    <name evidence="3" type="ORF">QN217_02075</name>
</gene>
<evidence type="ECO:0000313" key="3">
    <source>
        <dbReference type="EMBL" id="XDS46954.1"/>
    </source>
</evidence>
<dbReference type="EMBL" id="CP129675">
    <property type="protein sequence ID" value="XDS46954.1"/>
    <property type="molecule type" value="Genomic_DNA"/>
</dbReference>
<evidence type="ECO:0000259" key="2">
    <source>
        <dbReference type="Pfam" id="PF26366"/>
    </source>
</evidence>
<organism evidence="3">
    <name type="scientific">Bifidobacterium fermentum</name>
    <dbReference type="NCBI Taxonomy" id="3059035"/>
    <lineage>
        <taxon>Bacteria</taxon>
        <taxon>Bacillati</taxon>
        <taxon>Actinomycetota</taxon>
        <taxon>Actinomycetes</taxon>
        <taxon>Bifidobacteriales</taxon>
        <taxon>Bifidobacteriaceae</taxon>
        <taxon>Bifidobacterium</taxon>
    </lineage>
</organism>
<sequence>MRKHIGKIGACILAAGLCISLAACEGQVPVVSAPSTSASASPDLTQDQEKRIRLRILDALEKANEAKNPKGISEYVGGPQLQIRTSELNIAKASGDLDNKTTIPKQITQTVIPTDSGWPRSIFTITTTTADQQSKRLLVMSQDSAGSNYKLWGVARLFQGAQLPKFAVPTIGSQMGDADDTGLVLTPSNAVSRYADVLQNGTSSKYASDFTSDYFQQDLSKLQQTVQEGMEANNGTQKQTFSAVPGAIKIMRSSDGGDLVVAQIDSIWTRTAGQGRESLPASDDEKALFGKTTATSTIRVTYVNVIAMYVPPAGADAKISAVGAERQAIKVEAL</sequence>
<proteinExistence type="predicted"/>